<dbReference type="EMBL" id="KZ302022">
    <property type="protein sequence ID" value="PFH49663.1"/>
    <property type="molecule type" value="Genomic_DNA"/>
</dbReference>
<dbReference type="AlphaFoldDB" id="A0A2A9NPQ5"/>
<protein>
    <submittedName>
        <fullName evidence="1">Uncharacterized protein</fullName>
    </submittedName>
</protein>
<keyword evidence="2" id="KW-1185">Reference proteome</keyword>
<evidence type="ECO:0000313" key="1">
    <source>
        <dbReference type="EMBL" id="PFH49663.1"/>
    </source>
</evidence>
<accession>A0A2A9NPQ5</accession>
<dbReference type="Proteomes" id="UP000242287">
    <property type="component" value="Unassembled WGS sequence"/>
</dbReference>
<name>A0A2A9NPQ5_9AGAR</name>
<reference evidence="1 2" key="1">
    <citation type="submission" date="2014-02" db="EMBL/GenBank/DDBJ databases">
        <title>Transposable element dynamics among asymbiotic and ectomycorrhizal Amanita fungi.</title>
        <authorList>
            <consortium name="DOE Joint Genome Institute"/>
            <person name="Hess J."/>
            <person name="Skrede I."/>
            <person name="Wolfe B."/>
            <person name="LaButti K."/>
            <person name="Ohm R.A."/>
            <person name="Grigoriev I.V."/>
            <person name="Pringle A."/>
        </authorList>
    </citation>
    <scope>NUCLEOTIDE SEQUENCE [LARGE SCALE GENOMIC DNA]</scope>
    <source>
        <strain evidence="1 2">SKay4041</strain>
    </source>
</reference>
<sequence>MSTNNPSLPAPSAVDATKLFDSLDVDIAQISLLMSEYNVDVGGDETDISELLKRLESANGMADGVESKLDGILGNLDELLELLEPKNQDTHTTTQVASVDN</sequence>
<proteinExistence type="predicted"/>
<dbReference type="OrthoDB" id="2595043at2759"/>
<evidence type="ECO:0000313" key="2">
    <source>
        <dbReference type="Proteomes" id="UP000242287"/>
    </source>
</evidence>
<gene>
    <name evidence="1" type="ORF">AMATHDRAFT_48505</name>
</gene>
<organism evidence="1 2">
    <name type="scientific">Amanita thiersii Skay4041</name>
    <dbReference type="NCBI Taxonomy" id="703135"/>
    <lineage>
        <taxon>Eukaryota</taxon>
        <taxon>Fungi</taxon>
        <taxon>Dikarya</taxon>
        <taxon>Basidiomycota</taxon>
        <taxon>Agaricomycotina</taxon>
        <taxon>Agaricomycetes</taxon>
        <taxon>Agaricomycetidae</taxon>
        <taxon>Agaricales</taxon>
        <taxon>Pluteineae</taxon>
        <taxon>Amanitaceae</taxon>
        <taxon>Amanita</taxon>
    </lineage>
</organism>